<dbReference type="RefSeq" id="WP_013558986.1">
    <property type="nucleotide sequence ID" value="NC_014960.1"/>
</dbReference>
<evidence type="ECO:0008006" key="4">
    <source>
        <dbReference type="Google" id="ProtNLM"/>
    </source>
</evidence>
<keyword evidence="1" id="KW-0472">Membrane</keyword>
<dbReference type="Proteomes" id="UP000008922">
    <property type="component" value="Chromosome"/>
</dbReference>
<proteinExistence type="predicted"/>
<accession>E8N1I5</accession>
<gene>
    <name evidence="2" type="ordered locus">ANT_05560</name>
</gene>
<feature type="transmembrane region" description="Helical" evidence="1">
    <location>
        <begin position="67"/>
        <end position="93"/>
    </location>
</feature>
<protein>
    <recommendedName>
        <fullName evidence="4">PDGLE domain-containing protein</fullName>
    </recommendedName>
</protein>
<keyword evidence="3" id="KW-1185">Reference proteome</keyword>
<dbReference type="STRING" id="926569.ANT_05560"/>
<dbReference type="AlphaFoldDB" id="E8N1I5"/>
<evidence type="ECO:0000313" key="3">
    <source>
        <dbReference type="Proteomes" id="UP000008922"/>
    </source>
</evidence>
<dbReference type="InParanoid" id="E8N1I5"/>
<evidence type="ECO:0000313" key="2">
    <source>
        <dbReference type="EMBL" id="BAJ62590.1"/>
    </source>
</evidence>
<keyword evidence="1" id="KW-1133">Transmembrane helix</keyword>
<evidence type="ECO:0000256" key="1">
    <source>
        <dbReference type="SAM" id="Phobius"/>
    </source>
</evidence>
<name>E8N1I5_ANATU</name>
<dbReference type="EMBL" id="AP012029">
    <property type="protein sequence ID" value="BAJ62590.1"/>
    <property type="molecule type" value="Genomic_DNA"/>
</dbReference>
<organism evidence="2 3">
    <name type="scientific">Anaerolinea thermophila (strain DSM 14523 / JCM 11388 / NBRC 100420 / UNI-1)</name>
    <dbReference type="NCBI Taxonomy" id="926569"/>
    <lineage>
        <taxon>Bacteria</taxon>
        <taxon>Bacillati</taxon>
        <taxon>Chloroflexota</taxon>
        <taxon>Anaerolineae</taxon>
        <taxon>Anaerolineales</taxon>
        <taxon>Anaerolineaceae</taxon>
        <taxon>Anaerolinea</taxon>
    </lineage>
</organism>
<sequence>MNEKTSSVIQYADLRVLAMLGVLLFFLFLSMGSGMMQSSPVEATPTSEGEMLAPTVTPLPPEYLGNYAQTTGIILATSVIVLIVVGGVLYGLLSNKKQ</sequence>
<keyword evidence="1" id="KW-0812">Transmembrane</keyword>
<dbReference type="KEGG" id="atm:ANT_05560"/>
<reference evidence="2 3" key="1">
    <citation type="submission" date="2010-12" db="EMBL/GenBank/DDBJ databases">
        <title>Whole genome sequence of Anaerolinea thermophila UNI-1.</title>
        <authorList>
            <person name="Narita-Yamada S."/>
            <person name="Kishi E."/>
            <person name="Watanabe Y."/>
            <person name="Takasaki K."/>
            <person name="Ankai A."/>
            <person name="Oguchi A."/>
            <person name="Fukui S."/>
            <person name="Takahashi M."/>
            <person name="Yashiro I."/>
            <person name="Hosoyama A."/>
            <person name="Sekiguchi Y."/>
            <person name="Hanada S."/>
            <person name="Fujita N."/>
        </authorList>
    </citation>
    <scope>NUCLEOTIDE SEQUENCE [LARGE SCALE GENOMIC DNA]</scope>
    <source>
        <strain evidence="3">DSM 14523 / JCM 11388 / NBRC 100420 / UNI-1</strain>
    </source>
</reference>
<dbReference type="HOGENOM" id="CLU_2327763_0_0_0"/>